<reference evidence="16" key="3">
    <citation type="submission" date="2025-09" db="UniProtKB">
        <authorList>
            <consortium name="Ensembl"/>
        </authorList>
    </citation>
    <scope>IDENTIFICATION</scope>
    <source>
        <strain evidence="16">Thoroughbred</strain>
    </source>
</reference>
<feature type="domain" description="L1 transposable element dsRBD-like" evidence="15">
    <location>
        <begin position="245"/>
        <end position="307"/>
    </location>
</feature>
<evidence type="ECO:0000256" key="10">
    <source>
        <dbReference type="ARBA" id="ARBA00067412"/>
    </source>
</evidence>
<evidence type="ECO:0000256" key="3">
    <source>
        <dbReference type="ARBA" id="ARBA00022490"/>
    </source>
</evidence>
<evidence type="ECO:0000259" key="15">
    <source>
        <dbReference type="Pfam" id="PF17490"/>
    </source>
</evidence>
<dbReference type="InterPro" id="IPR042566">
    <property type="entry name" value="L1_C"/>
</dbReference>
<dbReference type="FunFam" id="3.30.250.20:FF:000005">
    <property type="entry name" value="LINE-1 retrotransposable element ORF1 protein"/>
    <property type="match status" value="1"/>
</dbReference>
<proteinExistence type="inferred from homology"/>
<dbReference type="GeneTree" id="ENSGT01150000286982"/>
<dbReference type="InterPro" id="IPR035300">
    <property type="entry name" value="L1_dsRBD"/>
</dbReference>
<dbReference type="GO" id="GO:0000166">
    <property type="term" value="F:nucleotide binding"/>
    <property type="evidence" value="ECO:0007669"/>
    <property type="project" value="UniProtKB-KW"/>
</dbReference>
<evidence type="ECO:0000256" key="1">
    <source>
        <dbReference type="ARBA" id="ARBA00004210"/>
    </source>
</evidence>
<keyword evidence="7" id="KW-0539">Nucleus</keyword>
<evidence type="ECO:0000256" key="9">
    <source>
        <dbReference type="ARBA" id="ARBA00061640"/>
    </source>
</evidence>
<accession>A0A9L0S5S7</accession>
<keyword evidence="6 13" id="KW-0175">Coiled coil</keyword>
<dbReference type="Pfam" id="PF02994">
    <property type="entry name" value="Transposase_22"/>
    <property type="match status" value="1"/>
</dbReference>
<dbReference type="AlphaFoldDB" id="A0A9L0S5S7"/>
<evidence type="ECO:0000256" key="13">
    <source>
        <dbReference type="SAM" id="Coils"/>
    </source>
</evidence>
<dbReference type="Gene3D" id="3.30.70.1820">
    <property type="entry name" value="L1 transposable element, RRM domain"/>
    <property type="match status" value="1"/>
</dbReference>
<dbReference type="FunFam" id="1.20.5.390:FF:000005">
    <property type="entry name" value="LINE-1 retrotransposable element ORF1 protein"/>
    <property type="match status" value="1"/>
</dbReference>
<dbReference type="Proteomes" id="UP000002281">
    <property type="component" value="Chromosome 8"/>
</dbReference>
<dbReference type="GO" id="GO:0005730">
    <property type="term" value="C:nucleolus"/>
    <property type="evidence" value="ECO:0007669"/>
    <property type="project" value="UniProtKB-SubCell"/>
</dbReference>
<sequence length="326" mass="38377">MCKNRSSTIQQFIKAPVQKENNKNTEVAPEGLEMGKLSEEFKIAILKIFNEVKGNIEKQVNEFWSYFTKEIEIIKENQLEILEMKNTMDQIKQNMDSLNARVDTIEEKISIIEDRQAESLQTEEERELRIKKTEENLREIADSMRKCNLRIIRIPEGVEKENGADRVLNEIIEENFPNLRIEREMCVEEAFRSPRFVNVQRPTVRHIVVKMAKMKDKERILRAARQKKITYKGTPIRLSADFSTETLQARRYWSDIFKTLKDKNLQPRILYPAKVSFRYEGEIKSFPDKQKLRDFVVTQPPLQEILNKALIPEKRKKGSKGSQNTE</sequence>
<dbReference type="GO" id="GO:0003727">
    <property type="term" value="F:single-stranded RNA binding"/>
    <property type="evidence" value="ECO:0000318"/>
    <property type="project" value="GO_Central"/>
</dbReference>
<reference evidence="16" key="2">
    <citation type="submission" date="2025-08" db="UniProtKB">
        <authorList>
            <consortium name="Ensembl"/>
        </authorList>
    </citation>
    <scope>IDENTIFICATION</scope>
    <source>
        <strain evidence="16">Thoroughbred</strain>
    </source>
</reference>
<name>A0A9L0S5S7_HORSE</name>
<evidence type="ECO:0000313" key="17">
    <source>
        <dbReference type="Proteomes" id="UP000002281"/>
    </source>
</evidence>
<protein>
    <recommendedName>
        <fullName evidence="10">LINE-1 retrotransposable element ORF1 protein</fullName>
    </recommendedName>
    <alternativeName>
        <fullName evidence="11">LINE retrotransposable element 1</fullName>
    </alternativeName>
    <alternativeName>
        <fullName evidence="12">LINE1 retrotransposable element 1</fullName>
    </alternativeName>
</protein>
<reference evidence="16 17" key="1">
    <citation type="journal article" date="2009" name="Science">
        <title>Genome sequence, comparative analysis, and population genetics of the domestic horse.</title>
        <authorList>
            <consortium name="Broad Institute Genome Sequencing Platform"/>
            <consortium name="Broad Institute Whole Genome Assembly Team"/>
            <person name="Wade C.M."/>
            <person name="Giulotto E."/>
            <person name="Sigurdsson S."/>
            <person name="Zoli M."/>
            <person name="Gnerre S."/>
            <person name="Imsland F."/>
            <person name="Lear T.L."/>
            <person name="Adelson D.L."/>
            <person name="Bailey E."/>
            <person name="Bellone R.R."/>
            <person name="Bloecker H."/>
            <person name="Distl O."/>
            <person name="Edgar R.C."/>
            <person name="Garber M."/>
            <person name="Leeb T."/>
            <person name="Mauceli E."/>
            <person name="MacLeod J.N."/>
            <person name="Penedo M.C.T."/>
            <person name="Raison J.M."/>
            <person name="Sharpe T."/>
            <person name="Vogel J."/>
            <person name="Andersson L."/>
            <person name="Antczak D.F."/>
            <person name="Biagi T."/>
            <person name="Binns M.M."/>
            <person name="Chowdhary B.P."/>
            <person name="Coleman S.J."/>
            <person name="Della Valle G."/>
            <person name="Fryc S."/>
            <person name="Guerin G."/>
            <person name="Hasegawa T."/>
            <person name="Hill E.W."/>
            <person name="Jurka J."/>
            <person name="Kiialainen A."/>
            <person name="Lindgren G."/>
            <person name="Liu J."/>
            <person name="Magnani E."/>
            <person name="Mickelson J.R."/>
            <person name="Murray J."/>
            <person name="Nergadze S.G."/>
            <person name="Onofrio R."/>
            <person name="Pedroni S."/>
            <person name="Piras M.F."/>
            <person name="Raudsepp T."/>
            <person name="Rocchi M."/>
            <person name="Roeed K.H."/>
            <person name="Ryder O.A."/>
            <person name="Searle S."/>
            <person name="Skow L."/>
            <person name="Swinburne J.E."/>
            <person name="Syvaenen A.C."/>
            <person name="Tozaki T."/>
            <person name="Valberg S.J."/>
            <person name="Vaudin M."/>
            <person name="White J.R."/>
            <person name="Zody M.C."/>
            <person name="Lander E.S."/>
            <person name="Lindblad-Toh K."/>
        </authorList>
    </citation>
    <scope>NUCLEOTIDE SEQUENCE [LARGE SCALE GENOMIC DNA]</scope>
    <source>
        <strain evidence="16 17">Thoroughbred</strain>
    </source>
</reference>
<dbReference type="GO" id="GO:0032197">
    <property type="term" value="P:retrotransposition"/>
    <property type="evidence" value="ECO:0000318"/>
    <property type="project" value="GO_Central"/>
</dbReference>
<evidence type="ECO:0000313" key="16">
    <source>
        <dbReference type="Ensembl" id="ENSECAP00000069399.1"/>
    </source>
</evidence>
<comment type="function">
    <text evidence="8">Nucleic acid-binding protein which is essential for retrotransposition of LINE-1 elements in the genome. Functions as a nucleic acid chaperone binding its own transcript and therefore preferentially mobilizing the transcript from which they are encoded.</text>
</comment>
<dbReference type="GO" id="GO:1990904">
    <property type="term" value="C:ribonucleoprotein complex"/>
    <property type="evidence" value="ECO:0000318"/>
    <property type="project" value="GO_Central"/>
</dbReference>
<keyword evidence="3" id="KW-0963">Cytoplasm</keyword>
<dbReference type="InterPro" id="IPR004244">
    <property type="entry name" value="Transposase_22"/>
</dbReference>
<dbReference type="Gene3D" id="3.30.250.20">
    <property type="entry name" value="L1 transposable element, C-terminal domain"/>
    <property type="match status" value="1"/>
</dbReference>
<dbReference type="Ensembl" id="ENSECAT00000120254.1">
    <property type="protein sequence ID" value="ENSECAP00000069399.1"/>
    <property type="gene ID" value="ENSECAG00000053635.1"/>
</dbReference>
<dbReference type="Gene3D" id="1.20.5.390">
    <property type="entry name" value="L1 transposable element, trimerization domain"/>
    <property type="match status" value="1"/>
</dbReference>
<dbReference type="GO" id="GO:0010494">
    <property type="term" value="C:cytoplasmic stress granule"/>
    <property type="evidence" value="ECO:0007669"/>
    <property type="project" value="UniProtKB-SubCell"/>
</dbReference>
<evidence type="ECO:0000256" key="8">
    <source>
        <dbReference type="ARBA" id="ARBA00060281"/>
    </source>
</evidence>
<evidence type="ECO:0000256" key="2">
    <source>
        <dbReference type="ARBA" id="ARBA00004604"/>
    </source>
</evidence>
<comment type="subcellular location">
    <subcellularLocation>
        <location evidence="1">Cytoplasm</location>
        <location evidence="1">Stress granule</location>
    </subcellularLocation>
    <subcellularLocation>
        <location evidence="2">Nucleus</location>
        <location evidence="2">Nucleolus</location>
    </subcellularLocation>
</comment>
<feature type="domain" description="L1 transposable element RRM" evidence="14">
    <location>
        <begin position="147"/>
        <end position="241"/>
    </location>
</feature>
<evidence type="ECO:0000256" key="12">
    <source>
        <dbReference type="ARBA" id="ARBA00078321"/>
    </source>
</evidence>
<dbReference type="InterPro" id="IPR043636">
    <property type="entry name" value="L1_RRM_dom"/>
</dbReference>
<evidence type="ECO:0000256" key="5">
    <source>
        <dbReference type="ARBA" id="ARBA00022843"/>
    </source>
</evidence>
<evidence type="ECO:0000256" key="4">
    <source>
        <dbReference type="ARBA" id="ARBA00022741"/>
    </source>
</evidence>
<dbReference type="PANTHER" id="PTHR11505">
    <property type="entry name" value="L1 TRANSPOSABLE ELEMENT-RELATED"/>
    <property type="match status" value="1"/>
</dbReference>
<feature type="coiled-coil region" evidence="13">
    <location>
        <begin position="74"/>
        <end position="150"/>
    </location>
</feature>
<dbReference type="Pfam" id="PF17490">
    <property type="entry name" value="Tnp_22_dsRBD"/>
    <property type="match status" value="1"/>
</dbReference>
<dbReference type="FunFam" id="3.30.70.1820:FF:000002">
    <property type="entry name" value="LINE-1 retrotransposable element ORF1 protein"/>
    <property type="match status" value="1"/>
</dbReference>
<organism evidence="16 17">
    <name type="scientific">Equus caballus</name>
    <name type="common">Horse</name>
    <dbReference type="NCBI Taxonomy" id="9796"/>
    <lineage>
        <taxon>Eukaryota</taxon>
        <taxon>Metazoa</taxon>
        <taxon>Chordata</taxon>
        <taxon>Craniata</taxon>
        <taxon>Vertebrata</taxon>
        <taxon>Euteleostomi</taxon>
        <taxon>Mammalia</taxon>
        <taxon>Eutheria</taxon>
        <taxon>Laurasiatheria</taxon>
        <taxon>Perissodactyla</taxon>
        <taxon>Equidae</taxon>
        <taxon>Equus</taxon>
    </lineage>
</organism>
<evidence type="ECO:0000259" key="14">
    <source>
        <dbReference type="Pfam" id="PF02994"/>
    </source>
</evidence>
<evidence type="ECO:0000256" key="6">
    <source>
        <dbReference type="ARBA" id="ARBA00023054"/>
    </source>
</evidence>
<keyword evidence="5" id="KW-0832">Ubl conjugation</keyword>
<evidence type="ECO:0000256" key="11">
    <source>
        <dbReference type="ARBA" id="ARBA00076441"/>
    </source>
</evidence>
<keyword evidence="4" id="KW-0547">Nucleotide-binding</keyword>
<evidence type="ECO:0000256" key="7">
    <source>
        <dbReference type="ARBA" id="ARBA00023242"/>
    </source>
</evidence>
<comment type="similarity">
    <text evidence="9">Belongs to the transposase 22 family.</text>
</comment>
<keyword evidence="17" id="KW-1185">Reference proteome</keyword>